<sequence>MLLPYFLLSVFFLLIGDSVSQQETSSIVYPTENTVWRVGQHVNVTFSQKRPPKDTVAIFFENDRKVMLGAGPLTETVFKFVVPPGAVSPPNGTSLLLAVKRENFYLQSVDGVNVKVLPELDW</sequence>
<reference evidence="2 3" key="1">
    <citation type="submission" date="2024-04" db="EMBL/GenBank/DDBJ databases">
        <title>Symmetric and asymmetric DNA N6-adenine methylation regulates different biological responses in Mucorales.</title>
        <authorList>
            <consortium name="Lawrence Berkeley National Laboratory"/>
            <person name="Lax C."/>
            <person name="Mondo S.J."/>
            <person name="Osorio-Concepcion M."/>
            <person name="Muszewska A."/>
            <person name="Corrochano-Luque M."/>
            <person name="Gutierrez G."/>
            <person name="Riley R."/>
            <person name="Lipzen A."/>
            <person name="Guo J."/>
            <person name="Hundley H."/>
            <person name="Amirebrahimi M."/>
            <person name="Ng V."/>
            <person name="Lorenzo-Gutierrez D."/>
            <person name="Binder U."/>
            <person name="Yang J."/>
            <person name="Song Y."/>
            <person name="Canovas D."/>
            <person name="Navarro E."/>
            <person name="Freitag M."/>
            <person name="Gabaldon T."/>
            <person name="Grigoriev I.V."/>
            <person name="Corrochano L.M."/>
            <person name="Nicolas F.E."/>
            <person name="Garre V."/>
        </authorList>
    </citation>
    <scope>NUCLEOTIDE SEQUENCE [LARGE SCALE GENOMIC DNA]</scope>
    <source>
        <strain evidence="2 3">L51</strain>
    </source>
</reference>
<keyword evidence="1" id="KW-0732">Signal</keyword>
<evidence type="ECO:0000313" key="2">
    <source>
        <dbReference type="EMBL" id="KAL0091762.1"/>
    </source>
</evidence>
<feature type="signal peptide" evidence="1">
    <location>
        <begin position="1"/>
        <end position="20"/>
    </location>
</feature>
<dbReference type="Proteomes" id="UP001448207">
    <property type="component" value="Unassembled WGS sequence"/>
</dbReference>
<evidence type="ECO:0000313" key="3">
    <source>
        <dbReference type="Proteomes" id="UP001448207"/>
    </source>
</evidence>
<comment type="caution">
    <text evidence="2">The sequence shown here is derived from an EMBL/GenBank/DDBJ whole genome shotgun (WGS) entry which is preliminary data.</text>
</comment>
<keyword evidence="3" id="KW-1185">Reference proteome</keyword>
<organism evidence="2 3">
    <name type="scientific">Phycomyces blakesleeanus</name>
    <dbReference type="NCBI Taxonomy" id="4837"/>
    <lineage>
        <taxon>Eukaryota</taxon>
        <taxon>Fungi</taxon>
        <taxon>Fungi incertae sedis</taxon>
        <taxon>Mucoromycota</taxon>
        <taxon>Mucoromycotina</taxon>
        <taxon>Mucoromycetes</taxon>
        <taxon>Mucorales</taxon>
        <taxon>Phycomycetaceae</taxon>
        <taxon>Phycomyces</taxon>
    </lineage>
</organism>
<accession>A0ABR3B7P3</accession>
<gene>
    <name evidence="2" type="ORF">J3Q64DRAFT_1875115</name>
</gene>
<evidence type="ECO:0000256" key="1">
    <source>
        <dbReference type="SAM" id="SignalP"/>
    </source>
</evidence>
<proteinExistence type="predicted"/>
<protein>
    <submittedName>
        <fullName evidence="2">Uncharacterized protein</fullName>
    </submittedName>
</protein>
<feature type="chain" id="PRO_5045640601" evidence="1">
    <location>
        <begin position="21"/>
        <end position="122"/>
    </location>
</feature>
<name>A0ABR3B7P3_PHYBL</name>
<dbReference type="EMBL" id="JBCLYO010000003">
    <property type="protein sequence ID" value="KAL0091762.1"/>
    <property type="molecule type" value="Genomic_DNA"/>
</dbReference>